<organism evidence="2 3">
    <name type="scientific">Cylindrotheca closterium</name>
    <dbReference type="NCBI Taxonomy" id="2856"/>
    <lineage>
        <taxon>Eukaryota</taxon>
        <taxon>Sar</taxon>
        <taxon>Stramenopiles</taxon>
        <taxon>Ochrophyta</taxon>
        <taxon>Bacillariophyta</taxon>
        <taxon>Bacillariophyceae</taxon>
        <taxon>Bacillariophycidae</taxon>
        <taxon>Bacillariales</taxon>
        <taxon>Bacillariaceae</taxon>
        <taxon>Cylindrotheca</taxon>
    </lineage>
</organism>
<evidence type="ECO:0000256" key="1">
    <source>
        <dbReference type="SAM" id="SignalP"/>
    </source>
</evidence>
<reference evidence="2" key="1">
    <citation type="submission" date="2023-08" db="EMBL/GenBank/DDBJ databases">
        <authorList>
            <person name="Audoor S."/>
            <person name="Bilcke G."/>
        </authorList>
    </citation>
    <scope>NUCLEOTIDE SEQUENCE</scope>
</reference>
<comment type="caution">
    <text evidence="2">The sequence shown here is derived from an EMBL/GenBank/DDBJ whole genome shotgun (WGS) entry which is preliminary data.</text>
</comment>
<feature type="signal peptide" evidence="1">
    <location>
        <begin position="1"/>
        <end position="20"/>
    </location>
</feature>
<keyword evidence="1" id="KW-0732">Signal</keyword>
<evidence type="ECO:0000313" key="3">
    <source>
        <dbReference type="Proteomes" id="UP001295423"/>
    </source>
</evidence>
<keyword evidence="3" id="KW-1185">Reference proteome</keyword>
<protein>
    <submittedName>
        <fullName evidence="2">Uncharacterized protein</fullName>
    </submittedName>
</protein>
<evidence type="ECO:0000313" key="2">
    <source>
        <dbReference type="EMBL" id="CAJ1918471.1"/>
    </source>
</evidence>
<sequence length="109" mass="12284">MMLLFRWLSEILDALPVCSGSSSTSTDEYYSNSQKEEEFKMTEVDADDRTWCSTQWVGGMKQTLNDDVTLATRDDYTVATLATKDDYMVATKEDFTVATCPTDSMSEKS</sequence>
<feature type="chain" id="PRO_5042209286" evidence="1">
    <location>
        <begin position="21"/>
        <end position="109"/>
    </location>
</feature>
<dbReference type="EMBL" id="CAKOGP040000001">
    <property type="protein sequence ID" value="CAJ1918471.1"/>
    <property type="molecule type" value="Genomic_DNA"/>
</dbReference>
<dbReference type="AlphaFoldDB" id="A0AAD2CCV7"/>
<proteinExistence type="predicted"/>
<dbReference type="Proteomes" id="UP001295423">
    <property type="component" value="Unassembled WGS sequence"/>
</dbReference>
<gene>
    <name evidence="2" type="ORF">CYCCA115_LOCUS816</name>
</gene>
<accession>A0AAD2CCV7</accession>
<name>A0AAD2CCV7_9STRA</name>